<dbReference type="AlphaFoldDB" id="A0A9Q3BAA5"/>
<evidence type="ECO:0000313" key="3">
    <source>
        <dbReference type="Proteomes" id="UP000765509"/>
    </source>
</evidence>
<reference evidence="2" key="1">
    <citation type="submission" date="2021-03" db="EMBL/GenBank/DDBJ databases">
        <title>Draft genome sequence of rust myrtle Austropuccinia psidii MF-1, a brazilian biotype.</title>
        <authorList>
            <person name="Quecine M.C."/>
            <person name="Pachon D.M.R."/>
            <person name="Bonatelli M.L."/>
            <person name="Correr F.H."/>
            <person name="Franceschini L.M."/>
            <person name="Leite T.F."/>
            <person name="Margarido G.R.A."/>
            <person name="Almeida C.A."/>
            <person name="Ferrarezi J.A."/>
            <person name="Labate C.A."/>
        </authorList>
    </citation>
    <scope>NUCLEOTIDE SEQUENCE</scope>
    <source>
        <strain evidence="2">MF-1</strain>
    </source>
</reference>
<evidence type="ECO:0000256" key="1">
    <source>
        <dbReference type="SAM" id="MobiDB-lite"/>
    </source>
</evidence>
<organism evidence="2 3">
    <name type="scientific">Austropuccinia psidii MF-1</name>
    <dbReference type="NCBI Taxonomy" id="1389203"/>
    <lineage>
        <taxon>Eukaryota</taxon>
        <taxon>Fungi</taxon>
        <taxon>Dikarya</taxon>
        <taxon>Basidiomycota</taxon>
        <taxon>Pucciniomycotina</taxon>
        <taxon>Pucciniomycetes</taxon>
        <taxon>Pucciniales</taxon>
        <taxon>Sphaerophragmiaceae</taxon>
        <taxon>Austropuccinia</taxon>
    </lineage>
</organism>
<protein>
    <submittedName>
        <fullName evidence="2">Uncharacterized protein</fullName>
    </submittedName>
</protein>
<sequence length="280" mass="30791">MSVSTRLKKAADDDADDKPLSNKEVYSLLNSLKSEVMSLKSTCTSDAAEMQSLQMALSSPPPASSPYHSALQLNSSAYDRFMQEPYQAADRFDRLRSDSTNYPEWVASLNRVLCIAFNLDVSIDDSPSLLDNQTPQENRVISHFIDATLLADFTLCIGIMPSRATAKEFFDTVRARCCPGNRFQKLKVVQDLLSTLIENGSGMPKPNNTIVLTLRHSLSLFKKLGIKAEELEGLLAQVVCHAPPTLDQAAFDQLIRAAILSKGKEKPSSTFMGQVILNAS</sequence>
<proteinExistence type="predicted"/>
<feature type="region of interest" description="Disordered" evidence="1">
    <location>
        <begin position="1"/>
        <end position="20"/>
    </location>
</feature>
<comment type="caution">
    <text evidence="2">The sequence shown here is derived from an EMBL/GenBank/DDBJ whole genome shotgun (WGS) entry which is preliminary data.</text>
</comment>
<keyword evidence="3" id="KW-1185">Reference proteome</keyword>
<dbReference type="Proteomes" id="UP000765509">
    <property type="component" value="Unassembled WGS sequence"/>
</dbReference>
<accession>A0A9Q3BAA5</accession>
<dbReference type="EMBL" id="AVOT02000148">
    <property type="protein sequence ID" value="MBW0461370.1"/>
    <property type="molecule type" value="Genomic_DNA"/>
</dbReference>
<dbReference type="OrthoDB" id="2505547at2759"/>
<name>A0A9Q3BAA5_9BASI</name>
<evidence type="ECO:0000313" key="2">
    <source>
        <dbReference type="EMBL" id="MBW0461370.1"/>
    </source>
</evidence>
<feature type="compositionally biased region" description="Basic and acidic residues" evidence="1">
    <location>
        <begin position="9"/>
        <end position="20"/>
    </location>
</feature>
<gene>
    <name evidence="2" type="ORF">O181_001085</name>
</gene>